<proteinExistence type="predicted"/>
<dbReference type="EMBL" id="CAJVAP010000011">
    <property type="protein sequence ID" value="CAG7609798.1"/>
    <property type="molecule type" value="Genomic_DNA"/>
</dbReference>
<evidence type="ECO:0000259" key="1">
    <source>
        <dbReference type="Pfam" id="PF07883"/>
    </source>
</evidence>
<keyword evidence="3" id="KW-1185">Reference proteome</keyword>
<organism evidence="2 3">
    <name type="scientific">Leucobacter soli</name>
    <dbReference type="NCBI Taxonomy" id="2812850"/>
    <lineage>
        <taxon>Bacteria</taxon>
        <taxon>Bacillati</taxon>
        <taxon>Actinomycetota</taxon>
        <taxon>Actinomycetes</taxon>
        <taxon>Micrococcales</taxon>
        <taxon>Microbacteriaceae</taxon>
        <taxon>Leucobacter</taxon>
    </lineage>
</organism>
<gene>
    <name evidence="2" type="ORF">LEUCIP111803_01243</name>
</gene>
<comment type="caution">
    <text evidence="2">The sequence shown here is derived from an EMBL/GenBank/DDBJ whole genome shotgun (WGS) entry which is preliminary data.</text>
</comment>
<sequence length="127" mass="14521">MSREDGRIDFYPGKELPLFREDWPRMRNNAIIPVRKEGWDDFLVAEWSLEGAAWEDFHPHPEYNYVLEGELHITVDGETVVLKAGDSATVPAGKLGRYEAPVFARMLGIYGSNPDGEESSQFKYEEI</sequence>
<feature type="domain" description="Cupin type-2" evidence="1">
    <location>
        <begin position="53"/>
        <end position="94"/>
    </location>
</feature>
<evidence type="ECO:0000313" key="3">
    <source>
        <dbReference type="Proteomes" id="UP000693892"/>
    </source>
</evidence>
<dbReference type="Proteomes" id="UP000693892">
    <property type="component" value="Unassembled WGS sequence"/>
</dbReference>
<reference evidence="2" key="1">
    <citation type="submission" date="2021-06" db="EMBL/GenBank/DDBJ databases">
        <authorList>
            <person name="Criscuolo A."/>
        </authorList>
    </citation>
    <scope>NUCLEOTIDE SEQUENCE</scope>
    <source>
        <strain evidence="2">CIP111803</strain>
    </source>
</reference>
<dbReference type="InterPro" id="IPR013096">
    <property type="entry name" value="Cupin_2"/>
</dbReference>
<dbReference type="AlphaFoldDB" id="A0A916JZA0"/>
<accession>A0A916JZA0</accession>
<dbReference type="RefSeq" id="WP_236022004.1">
    <property type="nucleotide sequence ID" value="NZ_CAJVAP010000011.1"/>
</dbReference>
<dbReference type="Pfam" id="PF07883">
    <property type="entry name" value="Cupin_2"/>
    <property type="match status" value="1"/>
</dbReference>
<name>A0A916JZA0_9MICO</name>
<protein>
    <recommendedName>
        <fullName evidence="1">Cupin type-2 domain-containing protein</fullName>
    </recommendedName>
</protein>
<evidence type="ECO:0000313" key="2">
    <source>
        <dbReference type="EMBL" id="CAG7609798.1"/>
    </source>
</evidence>